<dbReference type="AlphaFoldDB" id="A0AAV8RRD6"/>
<evidence type="ECO:0000256" key="5">
    <source>
        <dbReference type="SAM" id="MobiDB-lite"/>
    </source>
</evidence>
<dbReference type="Pfam" id="PF13426">
    <property type="entry name" value="PAS_9"/>
    <property type="match status" value="1"/>
</dbReference>
<keyword evidence="2" id="KW-0716">Sensory transduction</keyword>
<dbReference type="Gene3D" id="3.30.450.20">
    <property type="entry name" value="PAS domain"/>
    <property type="match status" value="1"/>
</dbReference>
<organism evidence="7 8">
    <name type="scientific">Ensete ventricosum</name>
    <name type="common">Abyssinian banana</name>
    <name type="synonym">Musa ensete</name>
    <dbReference type="NCBI Taxonomy" id="4639"/>
    <lineage>
        <taxon>Eukaryota</taxon>
        <taxon>Viridiplantae</taxon>
        <taxon>Streptophyta</taxon>
        <taxon>Embryophyta</taxon>
        <taxon>Tracheophyta</taxon>
        <taxon>Spermatophyta</taxon>
        <taxon>Magnoliopsida</taxon>
        <taxon>Liliopsida</taxon>
        <taxon>Zingiberales</taxon>
        <taxon>Musaceae</taxon>
        <taxon>Ensete</taxon>
    </lineage>
</organism>
<dbReference type="CDD" id="cd00130">
    <property type="entry name" value="PAS"/>
    <property type="match status" value="1"/>
</dbReference>
<evidence type="ECO:0000256" key="3">
    <source>
        <dbReference type="ARBA" id="ARBA00022991"/>
    </source>
</evidence>
<evidence type="ECO:0000313" key="8">
    <source>
        <dbReference type="Proteomes" id="UP001222027"/>
    </source>
</evidence>
<gene>
    <name evidence="7" type="ORF">OPV22_005655</name>
</gene>
<proteinExistence type="predicted"/>
<accession>A0AAV8RRD6</accession>
<keyword evidence="4" id="KW-0675">Receptor</keyword>
<dbReference type="SUPFAM" id="SSF55785">
    <property type="entry name" value="PYP-like sensor domain (PAS domain)"/>
    <property type="match status" value="1"/>
</dbReference>
<evidence type="ECO:0000313" key="7">
    <source>
        <dbReference type="EMBL" id="KAJ8504769.1"/>
    </source>
</evidence>
<reference evidence="7 8" key="1">
    <citation type="submission" date="2022-12" db="EMBL/GenBank/DDBJ databases">
        <title>Chromosome-scale assembly of the Ensete ventricosum genome.</title>
        <authorList>
            <person name="Dussert Y."/>
            <person name="Stocks J."/>
            <person name="Wendawek A."/>
            <person name="Woldeyes F."/>
            <person name="Nichols R.A."/>
            <person name="Borrell J.S."/>
        </authorList>
    </citation>
    <scope>NUCLEOTIDE SEQUENCE [LARGE SCALE GENOMIC DNA]</scope>
    <source>
        <strain evidence="8">cv. Maze</strain>
        <tissue evidence="7">Seeds</tissue>
    </source>
</reference>
<protein>
    <recommendedName>
        <fullName evidence="6">PAS domain-containing protein</fullName>
    </recommendedName>
</protein>
<dbReference type="PROSITE" id="PS50112">
    <property type="entry name" value="PAS"/>
    <property type="match status" value="1"/>
</dbReference>
<dbReference type="InterPro" id="IPR000014">
    <property type="entry name" value="PAS"/>
</dbReference>
<evidence type="ECO:0000256" key="4">
    <source>
        <dbReference type="ARBA" id="ARBA00023170"/>
    </source>
</evidence>
<comment type="caution">
    <text evidence="7">The sequence shown here is derived from an EMBL/GenBank/DDBJ whole genome shotgun (WGS) entry which is preliminary data.</text>
</comment>
<dbReference type="Proteomes" id="UP001222027">
    <property type="component" value="Unassembled WGS sequence"/>
</dbReference>
<evidence type="ECO:0000256" key="2">
    <source>
        <dbReference type="ARBA" id="ARBA00022606"/>
    </source>
</evidence>
<dbReference type="InterPro" id="IPR035965">
    <property type="entry name" value="PAS-like_dom_sf"/>
</dbReference>
<dbReference type="EMBL" id="JAQQAF010000002">
    <property type="protein sequence ID" value="KAJ8504769.1"/>
    <property type="molecule type" value="Genomic_DNA"/>
</dbReference>
<name>A0AAV8RRD6_ENSVE</name>
<keyword evidence="8" id="KW-1185">Reference proteome</keyword>
<feature type="region of interest" description="Disordered" evidence="5">
    <location>
        <begin position="232"/>
        <end position="251"/>
    </location>
</feature>
<keyword evidence="1" id="KW-0600">Photoreceptor protein</keyword>
<evidence type="ECO:0000256" key="1">
    <source>
        <dbReference type="ARBA" id="ARBA00022543"/>
    </source>
</evidence>
<feature type="domain" description="PAS" evidence="6">
    <location>
        <begin position="87"/>
        <end position="119"/>
    </location>
</feature>
<dbReference type="SMART" id="SM00091">
    <property type="entry name" value="PAS"/>
    <property type="match status" value="1"/>
</dbReference>
<dbReference type="NCBIfam" id="TIGR00229">
    <property type="entry name" value="sensory_box"/>
    <property type="match status" value="1"/>
</dbReference>
<keyword evidence="3" id="KW-0157">Chromophore</keyword>
<sequence>MGGSLEDLVKRFRDLEVSQARLREQLQLILGKGRRQQAHDLGHGTSRRGGAGSEVGNTIPGRFAHGPYRSVLKHIGHALHIYRPDTGEIIFWNQSAENLYGWKDHEALGKRVGDLLIQEGSNPHLGKVMEQLNRCQPWSGQLALKKKSGEMLTAMVTKTPLCEDGSFVGVIAVSSDAAMLDAKYSETMEGRGDQVREKPRVLKRVHWCQRPQLASSVSNLALRVFSRSHSCSDSEHEASREGNVKPKKEAPALEKVFKLGREAWRKNLKDTNW</sequence>
<evidence type="ECO:0000259" key="6">
    <source>
        <dbReference type="PROSITE" id="PS50112"/>
    </source>
</evidence>
<dbReference type="GO" id="GO:0009881">
    <property type="term" value="F:photoreceptor activity"/>
    <property type="evidence" value="ECO:0007669"/>
    <property type="project" value="UniProtKB-KW"/>
</dbReference>